<evidence type="ECO:0000259" key="3">
    <source>
        <dbReference type="Pfam" id="PF00128"/>
    </source>
</evidence>
<dbReference type="Gene3D" id="2.60.40.1180">
    <property type="entry name" value="Golgi alpha-mannosidase II"/>
    <property type="match status" value="1"/>
</dbReference>
<sequence length="529" mass="58705">MTQDTALDMKDVELNEIDPEKQPMAAEAGESPVGGEKNGAVKVKLEDDDGGSRPVKFTGLSKEELLKVAGTAGWVRVRWALLILFWLGWAGMLAGAVAIIVQAPRCRPLPAMEWWNKGPLYQIGDPATFQDAEGQDGVGDIAGIQHRLDSLSTLKVKGLVIGPLHINSKDDPSSTRLKEIDQKYGTIENFKSLLDAARKKSIQIVLDLTPNYRGEDVWFNQEMKQPESALLTQIKNIDSFCMIVYPMLCISGLKRELEEFTSADLRKSRMVLLISSNDSPSNQIMSILNDTTTGILSTSYLLSKGNESDNSLGERIKQYQGFAWEQDKILWAIRPRLGHLASAVKEKLLRVYQLLLFTLQGTPLTLYGDEIGLKDLPGQPARGPYMQWDSGKNHGFSEGTVGEVNELNMNISFKAQEGDKDSLLSLYKRLSDLRGKERSLLHGDFTLLNHTGKALAFVRSWDQNERFVTVVNFAPEEETEVSIAHKNLPEQCSVVLSSNPERKEGSVVPVKRLTLAAGEALLLKYPYSA</sequence>
<dbReference type="SUPFAM" id="SSF51445">
    <property type="entry name" value="(Trans)glycosidases"/>
    <property type="match status" value="1"/>
</dbReference>
<dbReference type="EMBL" id="CAUEEQ010003102">
    <property type="protein sequence ID" value="CAJ0924347.1"/>
    <property type="molecule type" value="Genomic_DNA"/>
</dbReference>
<evidence type="ECO:0000313" key="5">
    <source>
        <dbReference type="EMBL" id="CAJ0924347.1"/>
    </source>
</evidence>
<organism evidence="5 6">
    <name type="scientific">Ranitomeya imitator</name>
    <name type="common">mimic poison frog</name>
    <dbReference type="NCBI Taxonomy" id="111125"/>
    <lineage>
        <taxon>Eukaryota</taxon>
        <taxon>Metazoa</taxon>
        <taxon>Chordata</taxon>
        <taxon>Craniata</taxon>
        <taxon>Vertebrata</taxon>
        <taxon>Euteleostomi</taxon>
        <taxon>Amphibia</taxon>
        <taxon>Batrachia</taxon>
        <taxon>Anura</taxon>
        <taxon>Neobatrachia</taxon>
        <taxon>Hyloidea</taxon>
        <taxon>Dendrobatidae</taxon>
        <taxon>Dendrobatinae</taxon>
        <taxon>Ranitomeya</taxon>
    </lineage>
</organism>
<gene>
    <name evidence="5" type="ORF">RIMI_LOCUS2247441</name>
</gene>
<dbReference type="PANTHER" id="PTHR46673:SF1">
    <property type="entry name" value="4F2 CELL-SURFACE ANTIGEN HEAVY CHAIN"/>
    <property type="match status" value="1"/>
</dbReference>
<keyword evidence="6" id="KW-1185">Reference proteome</keyword>
<evidence type="ECO:0000259" key="4">
    <source>
        <dbReference type="Pfam" id="PF16028"/>
    </source>
</evidence>
<dbReference type="InterPro" id="IPR017853">
    <property type="entry name" value="GH"/>
</dbReference>
<dbReference type="PANTHER" id="PTHR46673">
    <property type="entry name" value="4F2 CELL-SURFACE ANTIGEN HEAVY CHAIN"/>
    <property type="match status" value="1"/>
</dbReference>
<protein>
    <submittedName>
        <fullName evidence="5">Uncharacterized protein</fullName>
    </submittedName>
</protein>
<name>A0ABN9KYK9_9NEOB</name>
<dbReference type="Gene3D" id="3.20.20.80">
    <property type="entry name" value="Glycosidases"/>
    <property type="match status" value="1"/>
</dbReference>
<dbReference type="InterPro" id="IPR006047">
    <property type="entry name" value="GH13_cat_dom"/>
</dbReference>
<proteinExistence type="predicted"/>
<evidence type="ECO:0000313" key="6">
    <source>
        <dbReference type="Proteomes" id="UP001176940"/>
    </source>
</evidence>
<feature type="domain" description="Glycosyl hydrolase family 13 catalytic" evidence="3">
    <location>
        <begin position="343"/>
        <end position="443"/>
    </location>
</feature>
<feature type="domain" description="Glycosyl hydrolase family 13 catalytic" evidence="3">
    <location>
        <begin position="126"/>
        <end position="228"/>
    </location>
</feature>
<keyword evidence="2" id="KW-1133">Transmembrane helix</keyword>
<keyword evidence="2" id="KW-0812">Transmembrane</keyword>
<feature type="transmembrane region" description="Helical" evidence="2">
    <location>
        <begin position="79"/>
        <end position="101"/>
    </location>
</feature>
<dbReference type="InterPro" id="IPR013780">
    <property type="entry name" value="Glyco_hydro_b"/>
</dbReference>
<evidence type="ECO:0000256" key="1">
    <source>
        <dbReference type="SAM" id="MobiDB-lite"/>
    </source>
</evidence>
<evidence type="ECO:0000256" key="2">
    <source>
        <dbReference type="SAM" id="Phobius"/>
    </source>
</evidence>
<comment type="caution">
    <text evidence="5">The sequence shown here is derived from an EMBL/GenBank/DDBJ whole genome shotgun (WGS) entry which is preliminary data.</text>
</comment>
<dbReference type="InterPro" id="IPR042280">
    <property type="entry name" value="SLC3A2"/>
</dbReference>
<feature type="compositionally biased region" description="Basic and acidic residues" evidence="1">
    <location>
        <begin position="7"/>
        <end position="21"/>
    </location>
</feature>
<dbReference type="InterPro" id="IPR031984">
    <property type="entry name" value="SLC3A2_N"/>
</dbReference>
<reference evidence="5" key="1">
    <citation type="submission" date="2023-07" db="EMBL/GenBank/DDBJ databases">
        <authorList>
            <person name="Stuckert A."/>
        </authorList>
    </citation>
    <scope>NUCLEOTIDE SEQUENCE</scope>
</reference>
<keyword evidence="2" id="KW-0472">Membrane</keyword>
<feature type="region of interest" description="Disordered" evidence="1">
    <location>
        <begin position="1"/>
        <end position="45"/>
    </location>
</feature>
<feature type="domain" description="Solute carrier family 3 member 2 N-terminal" evidence="4">
    <location>
        <begin position="53"/>
        <end position="121"/>
    </location>
</feature>
<accession>A0ABN9KYK9</accession>
<dbReference type="Pfam" id="PF16028">
    <property type="entry name" value="SLC3A2_N"/>
    <property type="match status" value="1"/>
</dbReference>
<dbReference type="Proteomes" id="UP001176940">
    <property type="component" value="Unassembled WGS sequence"/>
</dbReference>
<dbReference type="Pfam" id="PF00128">
    <property type="entry name" value="Alpha-amylase"/>
    <property type="match status" value="2"/>
</dbReference>